<dbReference type="HOGENOM" id="CLU_065103_2_2_9"/>
<organism evidence="3 4">
    <name type="scientific">Anaerofustis stercorihominis DSM 17244</name>
    <dbReference type="NCBI Taxonomy" id="445971"/>
    <lineage>
        <taxon>Bacteria</taxon>
        <taxon>Bacillati</taxon>
        <taxon>Bacillota</taxon>
        <taxon>Clostridia</taxon>
        <taxon>Eubacteriales</taxon>
        <taxon>Eubacteriaceae</taxon>
        <taxon>Anaerofustis</taxon>
    </lineage>
</organism>
<name>B1C8R7_9FIRM</name>
<dbReference type="InterPro" id="IPR029442">
    <property type="entry name" value="GyrI-like"/>
</dbReference>
<dbReference type="InterPro" id="IPR047057">
    <property type="entry name" value="MerR_fam"/>
</dbReference>
<dbReference type="Proteomes" id="UP000005178">
    <property type="component" value="Unassembled WGS sequence"/>
</dbReference>
<sequence>MYKIGQFSILCRTPIKTLRYYDEINLLKPEKVDECTNYRLYTTNQLIQIHYINSLRQIGFSIKDIKSIMSGHDVGLILNSKKSELQKELIEINNKLSKLNFILDEKEEKVLMEYQAVIKNTPECIVYSKKMILPNNDALFTLIPELGKKVQKANPDLKCLKPEYCFVVQMDKEYKEKNISIEYCEAVTDYGNETDGIEFKMIESIKVASAMHRGSYDSISNVFNFLFKWINENNYEIRDYPRLSYIDRIWNKDSENEWLTELQIPIR</sequence>
<reference evidence="3" key="2">
    <citation type="submission" date="2013-08" db="EMBL/GenBank/DDBJ databases">
        <title>Draft genome sequence of Anaerofustis stercorihominis (DSM 17244).</title>
        <authorList>
            <person name="Sudarsanam P."/>
            <person name="Ley R."/>
            <person name="Guruge J."/>
            <person name="Turnbaugh P.J."/>
            <person name="Mahowald M."/>
            <person name="Liep D."/>
            <person name="Gordon J."/>
        </authorList>
    </citation>
    <scope>NUCLEOTIDE SEQUENCE</scope>
    <source>
        <strain evidence="3">DSM 17244</strain>
    </source>
</reference>
<dbReference type="Gene3D" id="1.10.1660.10">
    <property type="match status" value="1"/>
</dbReference>
<reference evidence="3" key="1">
    <citation type="submission" date="2008-01" db="EMBL/GenBank/DDBJ databases">
        <authorList>
            <person name="Fulton L."/>
            <person name="Clifton S."/>
            <person name="Fulton B."/>
            <person name="Xu J."/>
            <person name="Minx P."/>
            <person name="Pepin K.H."/>
            <person name="Johnson M."/>
            <person name="Thiruvilangam P."/>
            <person name="Bhonagiri V."/>
            <person name="Nash W.E."/>
            <person name="Mardis E.R."/>
            <person name="Wilson R.K."/>
        </authorList>
    </citation>
    <scope>NUCLEOTIDE SEQUENCE [LARGE SCALE GENOMIC DNA]</scope>
    <source>
        <strain evidence="3">DSM 17244</strain>
    </source>
</reference>
<proteinExistence type="predicted"/>
<dbReference type="EMBL" id="ABIL02000006">
    <property type="protein sequence ID" value="EDS71977.1"/>
    <property type="molecule type" value="Genomic_DNA"/>
</dbReference>
<dbReference type="InterPro" id="IPR011256">
    <property type="entry name" value="Reg_factor_effector_dom_sf"/>
</dbReference>
<dbReference type="CDD" id="cd01107">
    <property type="entry name" value="HTH_BmrR"/>
    <property type="match status" value="1"/>
</dbReference>
<dbReference type="STRING" id="445971.ANASTE_01681"/>
<dbReference type="InterPro" id="IPR010499">
    <property type="entry name" value="AraC_E-bd"/>
</dbReference>
<evidence type="ECO:0000313" key="3">
    <source>
        <dbReference type="EMBL" id="EDS71977.1"/>
    </source>
</evidence>
<evidence type="ECO:0000259" key="2">
    <source>
        <dbReference type="PROSITE" id="PS50937"/>
    </source>
</evidence>
<dbReference type="RefSeq" id="WP_007050447.1">
    <property type="nucleotide sequence ID" value="NZ_DS560019.1"/>
</dbReference>
<dbReference type="PANTHER" id="PTHR30204:SF97">
    <property type="entry name" value="MERR FAMILY REGULATORY PROTEIN"/>
    <property type="match status" value="1"/>
</dbReference>
<evidence type="ECO:0000313" key="4">
    <source>
        <dbReference type="Proteomes" id="UP000005178"/>
    </source>
</evidence>
<dbReference type="AlphaFoldDB" id="B1C8R7"/>
<dbReference type="GO" id="GO:0003677">
    <property type="term" value="F:DNA binding"/>
    <property type="evidence" value="ECO:0007669"/>
    <property type="project" value="UniProtKB-KW"/>
</dbReference>
<dbReference type="eggNOG" id="COG4978">
    <property type="taxonomic scope" value="Bacteria"/>
</dbReference>
<dbReference type="eggNOG" id="COG0789">
    <property type="taxonomic scope" value="Bacteria"/>
</dbReference>
<dbReference type="PROSITE" id="PS50937">
    <property type="entry name" value="HTH_MERR_2"/>
    <property type="match status" value="1"/>
</dbReference>
<dbReference type="Pfam" id="PF13411">
    <property type="entry name" value="MerR_1"/>
    <property type="match status" value="1"/>
</dbReference>
<keyword evidence="1" id="KW-0238">DNA-binding</keyword>
<dbReference type="OrthoDB" id="9773308at2"/>
<dbReference type="Pfam" id="PF06445">
    <property type="entry name" value="GyrI-like"/>
    <property type="match status" value="1"/>
</dbReference>
<evidence type="ECO:0000256" key="1">
    <source>
        <dbReference type="ARBA" id="ARBA00023125"/>
    </source>
</evidence>
<feature type="domain" description="HTH merR-type" evidence="2">
    <location>
        <begin position="1"/>
        <end position="71"/>
    </location>
</feature>
<comment type="caution">
    <text evidence="3">The sequence shown here is derived from an EMBL/GenBank/DDBJ whole genome shotgun (WGS) entry which is preliminary data.</text>
</comment>
<dbReference type="InterPro" id="IPR009061">
    <property type="entry name" value="DNA-bd_dom_put_sf"/>
</dbReference>
<dbReference type="GO" id="GO:0003700">
    <property type="term" value="F:DNA-binding transcription factor activity"/>
    <property type="evidence" value="ECO:0007669"/>
    <property type="project" value="InterPro"/>
</dbReference>
<protein>
    <submittedName>
        <fullName evidence="3">Transcriptional regulator, effector binding domain protein</fullName>
    </submittedName>
</protein>
<dbReference type="InterPro" id="IPR000551">
    <property type="entry name" value="MerR-type_HTH_dom"/>
</dbReference>
<dbReference type="SMART" id="SM00422">
    <property type="entry name" value="HTH_MERR"/>
    <property type="match status" value="1"/>
</dbReference>
<gene>
    <name evidence="3" type="ORF">ANASTE_01681</name>
</gene>
<keyword evidence="4" id="KW-1185">Reference proteome</keyword>
<dbReference type="SUPFAM" id="SSF46955">
    <property type="entry name" value="Putative DNA-binding domain"/>
    <property type="match status" value="1"/>
</dbReference>
<dbReference type="Gene3D" id="3.20.80.10">
    <property type="entry name" value="Regulatory factor, effector binding domain"/>
    <property type="match status" value="1"/>
</dbReference>
<dbReference type="PANTHER" id="PTHR30204">
    <property type="entry name" value="REDOX-CYCLING DRUG-SENSING TRANSCRIPTIONAL ACTIVATOR SOXR"/>
    <property type="match status" value="1"/>
</dbReference>
<dbReference type="SUPFAM" id="SSF55136">
    <property type="entry name" value="Probable bacterial effector-binding domain"/>
    <property type="match status" value="1"/>
</dbReference>
<accession>B1C8R7</accession>
<dbReference type="GeneID" id="98000740"/>
<dbReference type="SMART" id="SM00871">
    <property type="entry name" value="AraC_E_bind"/>
    <property type="match status" value="1"/>
</dbReference>